<dbReference type="PANTHER" id="PTHR28624:SF1">
    <property type="entry name" value="MITOCHONDRIAL POTASSIUM CHANNEL"/>
    <property type="match status" value="1"/>
</dbReference>
<dbReference type="PROSITE" id="PS50950">
    <property type="entry name" value="ZF_THAP"/>
    <property type="match status" value="1"/>
</dbReference>
<gene>
    <name evidence="8" type="ORF">SPARVUS_LOCUS4635786</name>
</gene>
<dbReference type="SUPFAM" id="SSF109640">
    <property type="entry name" value="KRAB domain (Kruppel-associated box)"/>
    <property type="match status" value="1"/>
</dbReference>
<keyword evidence="9" id="KW-1185">Reference proteome</keyword>
<feature type="compositionally biased region" description="Polar residues" evidence="6">
    <location>
        <begin position="333"/>
        <end position="357"/>
    </location>
</feature>
<comment type="caution">
    <text evidence="8">The sequence shown here is derived from an EMBL/GenBank/DDBJ whole genome shotgun (WGS) entry which is preliminary data.</text>
</comment>
<dbReference type="InterPro" id="IPR036051">
    <property type="entry name" value="KRAB_dom_sf"/>
</dbReference>
<dbReference type="Proteomes" id="UP001162483">
    <property type="component" value="Unassembled WGS sequence"/>
</dbReference>
<keyword evidence="2 5" id="KW-0863">Zinc-finger</keyword>
<keyword evidence="4 5" id="KW-0238">DNA-binding</keyword>
<dbReference type="SMART" id="SM00980">
    <property type="entry name" value="THAP"/>
    <property type="match status" value="1"/>
</dbReference>
<organism evidence="8 9">
    <name type="scientific">Staurois parvus</name>
    <dbReference type="NCBI Taxonomy" id="386267"/>
    <lineage>
        <taxon>Eukaryota</taxon>
        <taxon>Metazoa</taxon>
        <taxon>Chordata</taxon>
        <taxon>Craniata</taxon>
        <taxon>Vertebrata</taxon>
        <taxon>Euteleostomi</taxon>
        <taxon>Amphibia</taxon>
        <taxon>Batrachia</taxon>
        <taxon>Anura</taxon>
        <taxon>Neobatrachia</taxon>
        <taxon>Ranoidea</taxon>
        <taxon>Ranidae</taxon>
        <taxon>Staurois</taxon>
    </lineage>
</organism>
<dbReference type="InterPro" id="IPR001909">
    <property type="entry name" value="KRAB"/>
</dbReference>
<accession>A0ABN9CAI2</accession>
<feature type="compositionally biased region" description="Basic and acidic residues" evidence="6">
    <location>
        <begin position="458"/>
        <end position="475"/>
    </location>
</feature>
<dbReference type="PANTHER" id="PTHR28624">
    <property type="entry name" value="COILED-COIL DOMAIN-CONTAINING PROTEIN 51"/>
    <property type="match status" value="1"/>
</dbReference>
<evidence type="ECO:0000256" key="5">
    <source>
        <dbReference type="PROSITE-ProRule" id="PRU00309"/>
    </source>
</evidence>
<dbReference type="InterPro" id="IPR006612">
    <property type="entry name" value="THAP_Znf"/>
</dbReference>
<evidence type="ECO:0000256" key="6">
    <source>
        <dbReference type="SAM" id="MobiDB-lite"/>
    </source>
</evidence>
<evidence type="ECO:0000256" key="4">
    <source>
        <dbReference type="ARBA" id="ARBA00023125"/>
    </source>
</evidence>
<evidence type="ECO:0000313" key="8">
    <source>
        <dbReference type="EMBL" id="CAI9557080.1"/>
    </source>
</evidence>
<feature type="compositionally biased region" description="Basic and acidic residues" evidence="6">
    <location>
        <begin position="395"/>
        <end position="405"/>
    </location>
</feature>
<proteinExistence type="predicted"/>
<feature type="compositionally biased region" description="Basic and acidic residues" evidence="6">
    <location>
        <begin position="416"/>
        <end position="436"/>
    </location>
</feature>
<dbReference type="SUPFAM" id="SSF57716">
    <property type="entry name" value="Glucocorticoid receptor-like (DNA-binding domain)"/>
    <property type="match status" value="1"/>
</dbReference>
<feature type="domain" description="THAP-type" evidence="7">
    <location>
        <begin position="1"/>
        <end position="94"/>
    </location>
</feature>
<feature type="compositionally biased region" description="Polar residues" evidence="6">
    <location>
        <begin position="525"/>
        <end position="547"/>
    </location>
</feature>
<dbReference type="EMBL" id="CATNWA010008894">
    <property type="protein sequence ID" value="CAI9557080.1"/>
    <property type="molecule type" value="Genomic_DNA"/>
</dbReference>
<feature type="non-terminal residue" evidence="8">
    <location>
        <position position="585"/>
    </location>
</feature>
<feature type="compositionally biased region" description="Polar residues" evidence="6">
    <location>
        <begin position="439"/>
        <end position="449"/>
    </location>
</feature>
<dbReference type="Pfam" id="PF01352">
    <property type="entry name" value="KRAB"/>
    <property type="match status" value="1"/>
</dbReference>
<feature type="region of interest" description="Disordered" evidence="6">
    <location>
        <begin position="525"/>
        <end position="585"/>
    </location>
</feature>
<dbReference type="InterPro" id="IPR037660">
    <property type="entry name" value="CCDC51"/>
</dbReference>
<keyword evidence="3" id="KW-0862">Zinc</keyword>
<dbReference type="Pfam" id="PF05485">
    <property type="entry name" value="THAP"/>
    <property type="match status" value="1"/>
</dbReference>
<sequence>MPSCIVKGCKHHTSMKSSNPLLTMHVFPRELGRIKLWLQQTSQNFDDIDAFAAKILEAAKTGKYRICSAHFDPGCYTTVGCRLVLKHDAIPTVFPGVYPKLSSDWKTFSPQARKAHVGLEVIGTYAPGCENVSTSKPGFLRKDAATQTKVDNDKTRPVSLNTSLMERCNKQEEIFDSSGRLIGVFTPDSRQRDLKVRPGLWTYDWSTQIPKEPSKTHPTTENKEALSSLEKVLISLLKHMAEVPHTRPQKQRTSRLLNRTAEIISILTGEEWTVVKKNAHISKFYQMIREVPIKCGDVAMFFTMEEWDYIEEHEDLYKPVMLESPKDGKDTASHTVAGSCQEKTPPSLQQPIANTGRSADCKGLRNVPAKQSITLKRQKQRKSNPDSTTHAVKQSRKESLKKEENMDASQTPNSTRDAHQTHHTAEDEKFIKKEENVDTYLTENSTGDITTELPCDPPPRKDPSKAEVHHRWGMRNDFRQSESSELWIAQDGTTSSCFIPEDVPRSQGWTQKTYSKKPLLLQCPRNLSSDKAPNIKSDGSGSDQTGSKRPAKANEHWCHQCNEHFPGEMSTGSSPKIAHKKTKTV</sequence>
<reference evidence="8" key="1">
    <citation type="submission" date="2023-05" db="EMBL/GenBank/DDBJ databases">
        <authorList>
            <person name="Stuckert A."/>
        </authorList>
    </citation>
    <scope>NUCLEOTIDE SEQUENCE</scope>
</reference>
<evidence type="ECO:0000259" key="7">
    <source>
        <dbReference type="PROSITE" id="PS50950"/>
    </source>
</evidence>
<evidence type="ECO:0000256" key="2">
    <source>
        <dbReference type="ARBA" id="ARBA00022771"/>
    </source>
</evidence>
<evidence type="ECO:0000256" key="1">
    <source>
        <dbReference type="ARBA" id="ARBA00022723"/>
    </source>
</evidence>
<keyword evidence="1" id="KW-0479">Metal-binding</keyword>
<feature type="region of interest" description="Disordered" evidence="6">
    <location>
        <begin position="322"/>
        <end position="475"/>
    </location>
</feature>
<name>A0ABN9CAI2_9NEOB</name>
<protein>
    <recommendedName>
        <fullName evidence="7">THAP-type domain-containing protein</fullName>
    </recommendedName>
</protein>
<dbReference type="SMART" id="SM00692">
    <property type="entry name" value="DM3"/>
    <property type="match status" value="1"/>
</dbReference>
<evidence type="ECO:0000313" key="9">
    <source>
        <dbReference type="Proteomes" id="UP001162483"/>
    </source>
</evidence>
<feature type="compositionally biased region" description="Basic and acidic residues" evidence="6">
    <location>
        <begin position="552"/>
        <end position="566"/>
    </location>
</feature>
<evidence type="ECO:0000256" key="3">
    <source>
        <dbReference type="ARBA" id="ARBA00022833"/>
    </source>
</evidence>